<gene>
    <name evidence="1" type="ORF">Tco_0819295</name>
</gene>
<dbReference type="EMBL" id="BQNB010012018">
    <property type="protein sequence ID" value="GJS98125.1"/>
    <property type="molecule type" value="Genomic_DNA"/>
</dbReference>
<reference evidence="1" key="1">
    <citation type="journal article" date="2022" name="Int. J. Mol. Sci.">
        <title>Draft Genome of Tanacetum Coccineum: Genomic Comparison of Closely Related Tanacetum-Family Plants.</title>
        <authorList>
            <person name="Yamashiro T."/>
            <person name="Shiraishi A."/>
            <person name="Nakayama K."/>
            <person name="Satake H."/>
        </authorList>
    </citation>
    <scope>NUCLEOTIDE SEQUENCE</scope>
</reference>
<name>A0ABQ5AAH5_9ASTR</name>
<keyword evidence="2" id="KW-1185">Reference proteome</keyword>
<accession>A0ABQ5AAH5</accession>
<sequence length="183" mass="19561">MPNTPLKSQFAFLHYEKVKQAQTDEALGCWNANVVVNSDLGGAAWHHACNFVVFDAALSIPAAAYLSVAARPAFASMLCYASKECLQPQVEEDMTQERMSEIVKAAIVRILAGQTILTCQPLLMQMSVTTQGGVSASGVVTLSVAVSADNTSFLKKEESEGLICDMVGSFLRGHEDIGSTGRT</sequence>
<dbReference type="Proteomes" id="UP001151760">
    <property type="component" value="Unassembled WGS sequence"/>
</dbReference>
<comment type="caution">
    <text evidence="1">The sequence shown here is derived from an EMBL/GenBank/DDBJ whole genome shotgun (WGS) entry which is preliminary data.</text>
</comment>
<reference evidence="1" key="2">
    <citation type="submission" date="2022-01" db="EMBL/GenBank/DDBJ databases">
        <authorList>
            <person name="Yamashiro T."/>
            <person name="Shiraishi A."/>
            <person name="Satake H."/>
            <person name="Nakayama K."/>
        </authorList>
    </citation>
    <scope>NUCLEOTIDE SEQUENCE</scope>
</reference>
<evidence type="ECO:0000313" key="1">
    <source>
        <dbReference type="EMBL" id="GJS98125.1"/>
    </source>
</evidence>
<protein>
    <submittedName>
        <fullName evidence="1">Uncharacterized protein</fullName>
    </submittedName>
</protein>
<proteinExistence type="predicted"/>
<organism evidence="1 2">
    <name type="scientific">Tanacetum coccineum</name>
    <dbReference type="NCBI Taxonomy" id="301880"/>
    <lineage>
        <taxon>Eukaryota</taxon>
        <taxon>Viridiplantae</taxon>
        <taxon>Streptophyta</taxon>
        <taxon>Embryophyta</taxon>
        <taxon>Tracheophyta</taxon>
        <taxon>Spermatophyta</taxon>
        <taxon>Magnoliopsida</taxon>
        <taxon>eudicotyledons</taxon>
        <taxon>Gunneridae</taxon>
        <taxon>Pentapetalae</taxon>
        <taxon>asterids</taxon>
        <taxon>campanulids</taxon>
        <taxon>Asterales</taxon>
        <taxon>Asteraceae</taxon>
        <taxon>Asteroideae</taxon>
        <taxon>Anthemideae</taxon>
        <taxon>Anthemidinae</taxon>
        <taxon>Tanacetum</taxon>
    </lineage>
</organism>
<evidence type="ECO:0000313" key="2">
    <source>
        <dbReference type="Proteomes" id="UP001151760"/>
    </source>
</evidence>